<protein>
    <submittedName>
        <fullName evidence="6">ThiN</fullName>
        <ecNumber evidence="6">2.7.6.2</ecNumber>
    </submittedName>
</protein>
<proteinExistence type="predicted"/>
<dbReference type="PANTHER" id="PTHR13622">
    <property type="entry name" value="THIAMIN PYROPHOSPHOKINASE"/>
    <property type="match status" value="1"/>
</dbReference>
<organism evidence="6 7">
    <name type="scientific">Mytilus edulis</name>
    <name type="common">Blue mussel</name>
    <dbReference type="NCBI Taxonomy" id="6550"/>
    <lineage>
        <taxon>Eukaryota</taxon>
        <taxon>Metazoa</taxon>
        <taxon>Spiralia</taxon>
        <taxon>Lophotrochozoa</taxon>
        <taxon>Mollusca</taxon>
        <taxon>Bivalvia</taxon>
        <taxon>Autobranchia</taxon>
        <taxon>Pteriomorphia</taxon>
        <taxon>Mytilida</taxon>
        <taxon>Mytiloidea</taxon>
        <taxon>Mytilidae</taxon>
        <taxon>Mytilinae</taxon>
        <taxon>Mytilus</taxon>
    </lineage>
</organism>
<evidence type="ECO:0000256" key="3">
    <source>
        <dbReference type="ARBA" id="ARBA00022777"/>
    </source>
</evidence>
<reference evidence="6" key="1">
    <citation type="submission" date="2021-03" db="EMBL/GenBank/DDBJ databases">
        <authorList>
            <person name="Bekaert M."/>
        </authorList>
    </citation>
    <scope>NUCLEOTIDE SEQUENCE</scope>
</reference>
<evidence type="ECO:0000256" key="4">
    <source>
        <dbReference type="ARBA" id="ARBA00022840"/>
    </source>
</evidence>
<feature type="domain" description="Thiamin pyrophosphokinase catalytic" evidence="5">
    <location>
        <begin position="54"/>
        <end position="109"/>
    </location>
</feature>
<dbReference type="InterPro" id="IPR036759">
    <property type="entry name" value="TPK_catalytic_sf"/>
</dbReference>
<keyword evidence="4" id="KW-0067">ATP-binding</keyword>
<dbReference type="GO" id="GO:0016301">
    <property type="term" value="F:kinase activity"/>
    <property type="evidence" value="ECO:0007669"/>
    <property type="project" value="UniProtKB-KW"/>
</dbReference>
<name>A0A8S3R971_MYTED</name>
<dbReference type="AlphaFoldDB" id="A0A8S3R971"/>
<keyword evidence="1 6" id="KW-0808">Transferase</keyword>
<dbReference type="PANTHER" id="PTHR13622:SF8">
    <property type="entry name" value="THIAMIN PYROPHOSPHOKINASE 1"/>
    <property type="match status" value="1"/>
</dbReference>
<dbReference type="GO" id="GO:0005524">
    <property type="term" value="F:ATP binding"/>
    <property type="evidence" value="ECO:0007669"/>
    <property type="project" value="UniProtKB-KW"/>
</dbReference>
<dbReference type="SUPFAM" id="SSF63999">
    <property type="entry name" value="Thiamin pyrophosphokinase, catalytic domain"/>
    <property type="match status" value="1"/>
</dbReference>
<dbReference type="InterPro" id="IPR007371">
    <property type="entry name" value="TPK_catalytic"/>
</dbReference>
<dbReference type="GO" id="GO:0004788">
    <property type="term" value="F:thiamine diphosphokinase activity"/>
    <property type="evidence" value="ECO:0007669"/>
    <property type="project" value="UniProtKB-EC"/>
</dbReference>
<keyword evidence="3" id="KW-0418">Kinase</keyword>
<evidence type="ECO:0000313" key="6">
    <source>
        <dbReference type="EMBL" id="CAG2204394.1"/>
    </source>
</evidence>
<dbReference type="EC" id="2.7.6.2" evidence="6"/>
<dbReference type="EMBL" id="CAJPWZ010000949">
    <property type="protein sequence ID" value="CAG2204394.1"/>
    <property type="molecule type" value="Genomic_DNA"/>
</dbReference>
<dbReference type="Gene3D" id="3.40.50.10240">
    <property type="entry name" value="Thiamin pyrophosphokinase, catalytic domain"/>
    <property type="match status" value="1"/>
</dbReference>
<dbReference type="GO" id="GO:0009229">
    <property type="term" value="P:thiamine diphosphate biosynthetic process"/>
    <property type="evidence" value="ECO:0007669"/>
    <property type="project" value="InterPro"/>
</dbReference>
<gene>
    <name evidence="6" type="ORF">MEDL_18871</name>
</gene>
<accession>A0A8S3R971</accession>
<sequence>MIAQSAARITRVFHLKNMTHQWNPLQYLKSESDDKLALVLLNQPLPTDRKLFTVLWSKALLKVAVDGGANHLYNTHVHNRDKYLPDLITGDFDSIQPEVKSYYEEQISKLNWDLRPDSASGGGVEVIWCLPTPGKKLNLESRPDFKRLTGPTLRYGVCPNLTVDWSNTKNVEIVKSARPELYRFH</sequence>
<dbReference type="Proteomes" id="UP000683360">
    <property type="component" value="Unassembled WGS sequence"/>
</dbReference>
<keyword evidence="7" id="KW-1185">Reference proteome</keyword>
<comment type="caution">
    <text evidence="6">The sequence shown here is derived from an EMBL/GenBank/DDBJ whole genome shotgun (WGS) entry which is preliminary data.</text>
</comment>
<evidence type="ECO:0000313" key="7">
    <source>
        <dbReference type="Proteomes" id="UP000683360"/>
    </source>
</evidence>
<dbReference type="OrthoDB" id="25149at2759"/>
<dbReference type="Pfam" id="PF04263">
    <property type="entry name" value="TPK_catalytic"/>
    <property type="match status" value="1"/>
</dbReference>
<keyword evidence="2" id="KW-0547">Nucleotide-binding</keyword>
<evidence type="ECO:0000256" key="1">
    <source>
        <dbReference type="ARBA" id="ARBA00022679"/>
    </source>
</evidence>
<evidence type="ECO:0000259" key="5">
    <source>
        <dbReference type="Pfam" id="PF04263"/>
    </source>
</evidence>
<evidence type="ECO:0000256" key="2">
    <source>
        <dbReference type="ARBA" id="ARBA00022741"/>
    </source>
</evidence>